<dbReference type="RefSeq" id="XP_015900911.1">
    <property type="nucleotide sequence ID" value="XM_016045425.4"/>
</dbReference>
<dbReference type="SUPFAM" id="SSF54928">
    <property type="entry name" value="RNA-binding domain, RBD"/>
    <property type="match status" value="1"/>
</dbReference>
<dbReference type="FunCoup" id="A0A6P4BP14">
    <property type="interactions" value="1786"/>
</dbReference>
<keyword evidence="1" id="KW-1185">Reference proteome</keyword>
<dbReference type="Gene3D" id="3.30.70.330">
    <property type="match status" value="1"/>
</dbReference>
<dbReference type="InterPro" id="IPR035979">
    <property type="entry name" value="RBD_domain_sf"/>
</dbReference>
<organism evidence="1 2">
    <name type="scientific">Ziziphus jujuba</name>
    <name type="common">Chinese jujube</name>
    <name type="synonym">Ziziphus sativa</name>
    <dbReference type="NCBI Taxonomy" id="326968"/>
    <lineage>
        <taxon>Eukaryota</taxon>
        <taxon>Viridiplantae</taxon>
        <taxon>Streptophyta</taxon>
        <taxon>Embryophyta</taxon>
        <taxon>Tracheophyta</taxon>
        <taxon>Spermatophyta</taxon>
        <taxon>Magnoliopsida</taxon>
        <taxon>eudicotyledons</taxon>
        <taxon>Gunneridae</taxon>
        <taxon>Pentapetalae</taxon>
        <taxon>rosids</taxon>
        <taxon>fabids</taxon>
        <taxon>Rosales</taxon>
        <taxon>Rhamnaceae</taxon>
        <taxon>Paliureae</taxon>
        <taxon>Ziziphus</taxon>
    </lineage>
</organism>
<dbReference type="Proteomes" id="UP001652623">
    <property type="component" value="Chromosome 11"/>
</dbReference>
<reference evidence="2" key="1">
    <citation type="submission" date="2025-08" db="UniProtKB">
        <authorList>
            <consortium name="RefSeq"/>
        </authorList>
    </citation>
    <scope>IDENTIFICATION</scope>
    <source>
        <tissue evidence="2">Seedling</tissue>
    </source>
</reference>
<sequence>MPKLSLLRTVIRSNPSFFTVRADKNGLSSLLLRESPRFISTEAENQPPKDPPVENSFLETPGTGLVYGKLYGITRNTLKTDIVNLLEGCNLTLEDVKVDYSRSFTPLGMMVQFPSRQAYEQAARVISRRGRLNRLERADRSQWDILTPYDGKTVLLQGIPRNAVPEDVERFLSGCQYDASSIQIFLRAAYPDPIKMATIRFPSPTEAMNAFITKNRAFCLNSQVTVRVLQ</sequence>
<dbReference type="PANTHER" id="PTHR48167">
    <property type="entry name" value="EXPRESSED PROTEIN"/>
    <property type="match status" value="1"/>
</dbReference>
<dbReference type="AlphaFoldDB" id="A0A6P4BP14"/>
<dbReference type="PANTHER" id="PTHR48167:SF2">
    <property type="entry name" value="EXPRESSED PROTEIN"/>
    <property type="match status" value="1"/>
</dbReference>
<name>A0A6P4BP14_ZIZJJ</name>
<dbReference type="InParanoid" id="A0A6P4BP14"/>
<dbReference type="GO" id="GO:0003676">
    <property type="term" value="F:nucleic acid binding"/>
    <property type="evidence" value="ECO:0007669"/>
    <property type="project" value="InterPro"/>
</dbReference>
<protein>
    <submittedName>
        <fullName evidence="2">Uncharacterized protein LOC107434017</fullName>
    </submittedName>
</protein>
<gene>
    <name evidence="2" type="primary">LOC107434017</name>
</gene>
<dbReference type="InterPro" id="IPR012677">
    <property type="entry name" value="Nucleotide-bd_a/b_plait_sf"/>
</dbReference>
<dbReference type="KEGG" id="zju:107434017"/>
<proteinExistence type="predicted"/>
<accession>A0A6P4BP14</accession>
<dbReference type="GeneID" id="107434017"/>
<evidence type="ECO:0000313" key="2">
    <source>
        <dbReference type="RefSeq" id="XP_015900911.1"/>
    </source>
</evidence>
<evidence type="ECO:0000313" key="1">
    <source>
        <dbReference type="Proteomes" id="UP001652623"/>
    </source>
</evidence>